<proteinExistence type="predicted"/>
<keyword evidence="1" id="KW-1133">Transmembrane helix</keyword>
<accession>A0A420FJK3</accession>
<feature type="transmembrane region" description="Helical" evidence="1">
    <location>
        <begin position="16"/>
        <end position="36"/>
    </location>
</feature>
<dbReference type="RefSeq" id="WP_120335365.1">
    <property type="nucleotide sequence ID" value="NZ_MCAQ01000026.1"/>
</dbReference>
<evidence type="ECO:0000256" key="1">
    <source>
        <dbReference type="SAM" id="Phobius"/>
    </source>
</evidence>
<comment type="caution">
    <text evidence="2">The sequence shown here is derived from an EMBL/GenBank/DDBJ whole genome shotgun (WGS) entry which is preliminary data.</text>
</comment>
<evidence type="ECO:0000313" key="2">
    <source>
        <dbReference type="EMBL" id="RKF33084.1"/>
    </source>
</evidence>
<dbReference type="AlphaFoldDB" id="A0A420FJK3"/>
<name>A0A420FJK3_9SPHI</name>
<dbReference type="Proteomes" id="UP000286402">
    <property type="component" value="Unassembled WGS sequence"/>
</dbReference>
<dbReference type="EMBL" id="MCAQ01000026">
    <property type="protein sequence ID" value="RKF33084.1"/>
    <property type="molecule type" value="Genomic_DNA"/>
</dbReference>
<gene>
    <name evidence="2" type="ORF">BCY89_12660</name>
</gene>
<sequence>MGIKTNRQTYTGTPKYVLPILCFGLVMLGNLSQVFAQFRAPYTMRTPGGNITIPGSYAPILYSFDREPISSRYKFYIVLKNDSTVVSKTKIKLRTATKPSEISWREKGKKYTVTPDQTKEIYRIDYWNKKIKGIPQDSCWLFLVDTVSYEKRIRRYSMTADINQPAISHFKMEKAKEILPLKKETLEPYVEGNEKAKKLLSKNKLLKAIEELNLQD</sequence>
<reference evidence="2 3" key="1">
    <citation type="submission" date="2016-07" db="EMBL/GenBank/DDBJ databases">
        <title>Genome analysis of Sphingobacterium siyangense T12B17.</title>
        <authorList>
            <person name="Xu D."/>
            <person name="Su Y."/>
            <person name="Zheng S."/>
        </authorList>
    </citation>
    <scope>NUCLEOTIDE SEQUENCE [LARGE SCALE GENOMIC DNA]</scope>
    <source>
        <strain evidence="2 3">T12B17</strain>
    </source>
</reference>
<keyword evidence="1" id="KW-0812">Transmembrane</keyword>
<evidence type="ECO:0000313" key="3">
    <source>
        <dbReference type="Proteomes" id="UP000286402"/>
    </source>
</evidence>
<protein>
    <submittedName>
        <fullName evidence="2">Uncharacterized protein</fullName>
    </submittedName>
</protein>
<keyword evidence="1" id="KW-0472">Membrane</keyword>
<organism evidence="2 3">
    <name type="scientific">Sphingobacterium siyangense</name>
    <dbReference type="NCBI Taxonomy" id="459529"/>
    <lineage>
        <taxon>Bacteria</taxon>
        <taxon>Pseudomonadati</taxon>
        <taxon>Bacteroidota</taxon>
        <taxon>Sphingobacteriia</taxon>
        <taxon>Sphingobacteriales</taxon>
        <taxon>Sphingobacteriaceae</taxon>
        <taxon>Sphingobacterium</taxon>
    </lineage>
</organism>
<keyword evidence="3" id="KW-1185">Reference proteome</keyword>